<dbReference type="Proteomes" id="UP000176562">
    <property type="component" value="Chromosome"/>
</dbReference>
<gene>
    <name evidence="1" type="ORF">LPB142_00170</name>
</gene>
<dbReference type="Gene3D" id="3.40.50.300">
    <property type="entry name" value="P-loop containing nucleotide triphosphate hydrolases"/>
    <property type="match status" value="1"/>
</dbReference>
<dbReference type="EMBL" id="CP017781">
    <property type="protein sequence ID" value="AOZ67929.1"/>
    <property type="molecule type" value="Genomic_DNA"/>
</dbReference>
<dbReference type="SUPFAM" id="SSF52540">
    <property type="entry name" value="P-loop containing nucleoside triphosphate hydrolases"/>
    <property type="match status" value="1"/>
</dbReference>
<dbReference type="InterPro" id="IPR027417">
    <property type="entry name" value="P-loop_NTPase"/>
</dbReference>
<dbReference type="KEGG" id="rhp:LPB142_00170"/>
<dbReference type="AlphaFoldDB" id="A0A1D9M872"/>
<organism evidence="1 2">
    <name type="scientific">Rhodobacter xanthinilyticus</name>
    <dbReference type="NCBI Taxonomy" id="1850250"/>
    <lineage>
        <taxon>Bacteria</taxon>
        <taxon>Pseudomonadati</taxon>
        <taxon>Pseudomonadota</taxon>
        <taxon>Alphaproteobacteria</taxon>
        <taxon>Rhodobacterales</taxon>
        <taxon>Rhodobacter group</taxon>
        <taxon>Rhodobacter</taxon>
    </lineage>
</organism>
<protein>
    <recommendedName>
        <fullName evidence="3">Sulfotransferase family protein</fullName>
    </recommendedName>
</protein>
<sequence>MTRIVVHAGFHKTGTSSLQDYLRHHRAELRERAAIYLKEDFPEVGYATRAFGFRPSLWRRWRFRRALRAFLAGLPDDDQIFLSWEGFSGIMPGHRRPLTGLVSGYDRAAIPLAKITRDELRRRFGPQAQIVFLYTLRRRESWLRSVWGHVVRSIQIRHDMSEFLEMMKDTPSLEEEAALLARALAPTPVETAWLEDLTPLPQGPAAAALRLIGLSEAEIAALPPARRTNIGNPPALSEAFLALNREISDKAELKRRKDALLHSRTPYE</sequence>
<proteinExistence type="predicted"/>
<evidence type="ECO:0008006" key="3">
    <source>
        <dbReference type="Google" id="ProtNLM"/>
    </source>
</evidence>
<evidence type="ECO:0000313" key="2">
    <source>
        <dbReference type="Proteomes" id="UP000176562"/>
    </source>
</evidence>
<keyword evidence="2" id="KW-1185">Reference proteome</keyword>
<reference evidence="1 2" key="1">
    <citation type="submission" date="2016-10" db="EMBL/GenBank/DDBJ databases">
        <title>Rhodobacter sp. LPB0142, isolated from sea water.</title>
        <authorList>
            <person name="Kim E."/>
            <person name="Yi H."/>
        </authorList>
    </citation>
    <scope>NUCLEOTIDE SEQUENCE [LARGE SCALE GENOMIC DNA]</scope>
    <source>
        <strain evidence="1 2">LPB0142</strain>
    </source>
</reference>
<name>A0A1D9M872_9RHOB</name>
<dbReference type="RefSeq" id="WP_071165186.1">
    <property type="nucleotide sequence ID" value="NZ_CP017781.1"/>
</dbReference>
<evidence type="ECO:0000313" key="1">
    <source>
        <dbReference type="EMBL" id="AOZ67929.1"/>
    </source>
</evidence>
<accession>A0A1D9M872</accession>
<dbReference type="STRING" id="1850250.LPB142_00170"/>